<dbReference type="InterPro" id="IPR013762">
    <property type="entry name" value="Integrase-like_cat_sf"/>
</dbReference>
<evidence type="ECO:0000313" key="2">
    <source>
        <dbReference type="Proteomes" id="UP000092598"/>
    </source>
</evidence>
<dbReference type="EMBL" id="CP016438">
    <property type="protein sequence ID" value="ANS62839.1"/>
    <property type="molecule type" value="Genomic_DNA"/>
</dbReference>
<dbReference type="STRING" id="1915.SLINC_0615"/>
<evidence type="ECO:0000313" key="1">
    <source>
        <dbReference type="EMBL" id="ANS62839.1"/>
    </source>
</evidence>
<dbReference type="GO" id="GO:0015074">
    <property type="term" value="P:DNA integration"/>
    <property type="evidence" value="ECO:0007669"/>
    <property type="project" value="InterPro"/>
</dbReference>
<sequence length="694" mass="77866">MTHAAEAPVHRAAVPEDALVLATRPLRAEAQMEETSRYGDDVWTLTPAWLRADRKPHQLDFTQVPHAHRDTAKLLFYALLIQDTPPGEEPITISSIRAYFTCVRHFLGWAQSRQLPLAQLTGEDLDAYHAELTSLRMSVSGVYRNRRAVRLLWAYRSRLADHLGQDPLRRALWQAWARGNPRRYDENLTDRIPEHIMGPLLTWALRWVDDLADDVLAARAERDGIDARPPAHPDPLVALQAVLADFRRRGQPLPAAPARLATGWRGRGGYPNLAYLARLAGHPSYPFRKARSRRLIEEAVRDLGVGTDSPLRHVPQAQVDGQRWLEQISYYEVGQFERLLQVSCWIVIAYLSGLRDSEIKHLRRGCVSAQRDADGRIYRYRLHGLAFKGEGVHGAAATWIVTAPVARAVVVLERCQPADEPYLFAHPLKSANHQRHHVAGRVRTSATTIKDITALARWINAYCAAHSRVDTIPADKGRLPHLTPRQFRRTLAWFIARRPGGTIAGALQYRHQRIQMFEGYAGTSDSGFRDEVEAEEAFARGQFLAELGTDDDRPTLTGPAGPEAEARLAELARRTVFAGQVVTDEARLRRILARHDTHMYPGTFVTCVYNPDRALCRAPADPGHQPALADCQPLACRNTALTPANHQALSSHLAQLENALDDGARLAPYVRHRLQEQHRATAAFLARHDPEPAE</sequence>
<dbReference type="Proteomes" id="UP000092598">
    <property type="component" value="Chromosome"/>
</dbReference>
<dbReference type="Gene3D" id="1.10.150.130">
    <property type="match status" value="1"/>
</dbReference>
<dbReference type="GO" id="GO:0006310">
    <property type="term" value="P:DNA recombination"/>
    <property type="evidence" value="ECO:0007669"/>
    <property type="project" value="InterPro"/>
</dbReference>
<dbReference type="KEGG" id="sls:SLINC_0615"/>
<dbReference type="InterPro" id="IPR011010">
    <property type="entry name" value="DNA_brk_join_enz"/>
</dbReference>
<organism evidence="1 2">
    <name type="scientific">Streptomyces lincolnensis</name>
    <dbReference type="NCBI Taxonomy" id="1915"/>
    <lineage>
        <taxon>Bacteria</taxon>
        <taxon>Bacillati</taxon>
        <taxon>Actinomycetota</taxon>
        <taxon>Actinomycetes</taxon>
        <taxon>Kitasatosporales</taxon>
        <taxon>Streptomycetaceae</taxon>
        <taxon>Streptomyces</taxon>
    </lineage>
</organism>
<dbReference type="AlphaFoldDB" id="A0A1B1M2E1"/>
<dbReference type="RefSeq" id="WP_152038968.1">
    <property type="nucleotide sequence ID" value="NZ_CP016438.1"/>
</dbReference>
<dbReference type="InterPro" id="IPR010998">
    <property type="entry name" value="Integrase_recombinase_N"/>
</dbReference>
<proteinExistence type="predicted"/>
<protein>
    <submittedName>
        <fullName evidence="1">Uncharacterized protein</fullName>
    </submittedName>
</protein>
<dbReference type="GO" id="GO:0003677">
    <property type="term" value="F:DNA binding"/>
    <property type="evidence" value="ECO:0007669"/>
    <property type="project" value="InterPro"/>
</dbReference>
<name>A0A1B1M2E1_STRLN</name>
<dbReference type="OrthoDB" id="8776710at2"/>
<keyword evidence="2" id="KW-1185">Reference proteome</keyword>
<reference evidence="1 2" key="1">
    <citation type="submission" date="2016-07" db="EMBL/GenBank/DDBJ databases">
        <title>Enhancement of antibiotic productionsby engineered nitrateutilization in actinobacteria.</title>
        <authorList>
            <person name="Meng S.C."/>
        </authorList>
    </citation>
    <scope>NUCLEOTIDE SEQUENCE [LARGE SCALE GENOMIC DNA]</scope>
    <source>
        <strain evidence="1 2">NRRL 2936</strain>
    </source>
</reference>
<dbReference type="SUPFAM" id="SSF56349">
    <property type="entry name" value="DNA breaking-rejoining enzymes"/>
    <property type="match status" value="1"/>
</dbReference>
<dbReference type="PATRIC" id="fig|1915.4.peg.732"/>
<accession>A0A1B1M2E1</accession>
<dbReference type="Gene3D" id="1.10.443.10">
    <property type="entry name" value="Intergrase catalytic core"/>
    <property type="match status" value="1"/>
</dbReference>
<gene>
    <name evidence="1" type="ORF">SLINC_0615</name>
</gene>